<keyword evidence="2" id="KW-0472">Membrane</keyword>
<name>A0ABY4PNP4_9ACTN</name>
<evidence type="ECO:0000313" key="4">
    <source>
        <dbReference type="Proteomes" id="UP000829992"/>
    </source>
</evidence>
<evidence type="ECO:0000313" key="3">
    <source>
        <dbReference type="EMBL" id="UQT54732.1"/>
    </source>
</evidence>
<keyword evidence="4" id="KW-1185">Reference proteome</keyword>
<evidence type="ECO:0000256" key="2">
    <source>
        <dbReference type="SAM" id="Phobius"/>
    </source>
</evidence>
<feature type="region of interest" description="Disordered" evidence="1">
    <location>
        <begin position="1"/>
        <end position="22"/>
    </location>
</feature>
<feature type="compositionally biased region" description="Polar residues" evidence="1">
    <location>
        <begin position="1"/>
        <end position="12"/>
    </location>
</feature>
<keyword evidence="2" id="KW-0812">Transmembrane</keyword>
<dbReference type="RefSeq" id="WP_249586223.1">
    <property type="nucleotide sequence ID" value="NZ_BAAAQL010000059.1"/>
</dbReference>
<dbReference type="Proteomes" id="UP000829992">
    <property type="component" value="Chromosome"/>
</dbReference>
<evidence type="ECO:0008006" key="5">
    <source>
        <dbReference type="Google" id="ProtNLM"/>
    </source>
</evidence>
<feature type="transmembrane region" description="Helical" evidence="2">
    <location>
        <begin position="198"/>
        <end position="224"/>
    </location>
</feature>
<organism evidence="3 4">
    <name type="scientific">Streptomyces durmitorensis</name>
    <dbReference type="NCBI Taxonomy" id="319947"/>
    <lineage>
        <taxon>Bacteria</taxon>
        <taxon>Bacillati</taxon>
        <taxon>Actinomycetota</taxon>
        <taxon>Actinomycetes</taxon>
        <taxon>Kitasatosporales</taxon>
        <taxon>Streptomycetaceae</taxon>
        <taxon>Streptomyces</taxon>
    </lineage>
</organism>
<gene>
    <name evidence="3" type="ORF">M4V62_06290</name>
</gene>
<keyword evidence="2" id="KW-1133">Transmembrane helix</keyword>
<accession>A0ABY4PNP4</accession>
<reference evidence="3 4" key="1">
    <citation type="submission" date="2022-05" db="EMBL/GenBank/DDBJ databases">
        <authorList>
            <person name="Zhou X."/>
            <person name="Li K."/>
            <person name="Man Y."/>
        </authorList>
    </citation>
    <scope>NUCLEOTIDE SEQUENCE [LARGE SCALE GENOMIC DNA]</scope>
    <source>
        <strain evidence="3 4">MS405</strain>
    </source>
</reference>
<proteinExistence type="predicted"/>
<protein>
    <recommendedName>
        <fullName evidence="5">PH domain-containing protein</fullName>
    </recommendedName>
</protein>
<evidence type="ECO:0000256" key="1">
    <source>
        <dbReference type="SAM" id="MobiDB-lite"/>
    </source>
</evidence>
<sequence>MTINARGTTTDPAGTAEVSAGAGQGRTARRVADIVVFLTPPLLLVVPALLIRARLIDDGFLFLNLVSLFISGLVAAYAHMGWRARPHDGDLLSAQTLTGRHTVDLARLTKVGRLEVPGQSRNDDRLILTDEHGVRLILDKLAGGDEKVDTLVRRALLRRPQGAGVVVSDRAAERLDLRTEVSRPHGRLKAGRTVREGLIGWVPLLSVFVVAPVGFGLLIAGFLLSGVT</sequence>
<dbReference type="EMBL" id="CP097289">
    <property type="protein sequence ID" value="UQT54732.1"/>
    <property type="molecule type" value="Genomic_DNA"/>
</dbReference>
<feature type="transmembrane region" description="Helical" evidence="2">
    <location>
        <begin position="59"/>
        <end position="78"/>
    </location>
</feature>
<feature type="transmembrane region" description="Helical" evidence="2">
    <location>
        <begin position="34"/>
        <end position="53"/>
    </location>
</feature>